<evidence type="ECO:0000313" key="5">
    <source>
        <dbReference type="Proteomes" id="UP001652621"/>
    </source>
</evidence>
<dbReference type="SUPFAM" id="SSF75304">
    <property type="entry name" value="Amidase signature (AS) enzymes"/>
    <property type="match status" value="1"/>
</dbReference>
<dbReference type="VEuPathDB" id="VectorBase:MDOA000224"/>
<dbReference type="Pfam" id="PF01425">
    <property type="entry name" value="Amidase"/>
    <property type="match status" value="1"/>
</dbReference>
<dbReference type="STRING" id="7370.A0A1I8M186"/>
<dbReference type="PANTHER" id="PTHR43372">
    <property type="entry name" value="FATTY-ACID AMIDE HYDROLASE"/>
    <property type="match status" value="1"/>
</dbReference>
<keyword evidence="5" id="KW-1185">Reference proteome</keyword>
<dbReference type="PIRSF" id="PIRSF001221">
    <property type="entry name" value="Amidase_fungi"/>
    <property type="match status" value="1"/>
</dbReference>
<feature type="active site" description="Charge relay system" evidence="1">
    <location>
        <position position="237"/>
    </location>
</feature>
<feature type="compositionally biased region" description="Basic residues" evidence="2">
    <location>
        <begin position="26"/>
        <end position="36"/>
    </location>
</feature>
<evidence type="ECO:0000256" key="2">
    <source>
        <dbReference type="SAM" id="MobiDB-lite"/>
    </source>
</evidence>
<evidence type="ECO:0000256" key="1">
    <source>
        <dbReference type="PIRSR" id="PIRSR001221-1"/>
    </source>
</evidence>
<dbReference type="AlphaFoldDB" id="A0A1I8M186"/>
<evidence type="ECO:0000313" key="6">
    <source>
        <dbReference type="RefSeq" id="XP_005176413.1"/>
    </source>
</evidence>
<dbReference type="EnsemblMetazoa" id="MDOA000224-RA">
    <property type="protein sequence ID" value="MDOA000224-PA"/>
    <property type="gene ID" value="MDOA000224"/>
</dbReference>
<dbReference type="eggNOG" id="KOG1212">
    <property type="taxonomic scope" value="Eukaryota"/>
</dbReference>
<dbReference type="KEGG" id="mde:101897726"/>
<keyword evidence="6" id="KW-0378">Hydrolase</keyword>
<feature type="active site" description="Acyl-ester intermediate" evidence="1">
    <location>
        <position position="261"/>
    </location>
</feature>
<dbReference type="InterPro" id="IPR036928">
    <property type="entry name" value="AS_sf"/>
</dbReference>
<dbReference type="GO" id="GO:0016787">
    <property type="term" value="F:hydrolase activity"/>
    <property type="evidence" value="ECO:0007669"/>
    <property type="project" value="UniProtKB-KW"/>
</dbReference>
<dbReference type="OrthoDB" id="6428749at2759"/>
<evidence type="ECO:0000313" key="4">
    <source>
        <dbReference type="EnsemblMetazoa" id="MDOA000224-PC"/>
    </source>
</evidence>
<dbReference type="GO" id="GO:0012505">
    <property type="term" value="C:endomembrane system"/>
    <property type="evidence" value="ECO:0007669"/>
    <property type="project" value="TreeGrafter"/>
</dbReference>
<evidence type="ECO:0000259" key="3">
    <source>
        <dbReference type="Pfam" id="PF01425"/>
    </source>
</evidence>
<dbReference type="PANTHER" id="PTHR43372:SF4">
    <property type="entry name" value="FATTY-ACID AMIDE HYDROLASE 2"/>
    <property type="match status" value="1"/>
</dbReference>
<dbReference type="Gene3D" id="3.90.1300.10">
    <property type="entry name" value="Amidase signature (AS) domain"/>
    <property type="match status" value="1"/>
</dbReference>
<accession>A0A1I8M186</accession>
<gene>
    <name evidence="4" type="primary">101897726</name>
    <name evidence="6" type="synonym">LOC101897726</name>
</gene>
<sequence length="561" mass="62382">MTETNAFTSNHERSSKKSSRRSSSSRSKRSSSKRKGSGSSFLRIVESLFFRFYTMVARLIFKFIYGEKGQSMPAITDPILLESATSLASKIRKQELTSVQVLEAFIRRAKEVNPLLNCMVDERFDDAMKEAKEADELIKSGQYTEEELAKQKPFLGVPISTKDCIAVKGMLHTSGLYERRNHRASEDADAMALMRKAGAIPFALTNVSEVCMWWESNNTVHGRSRNPYDTNRIVGGSSGGEGCIQAAAASPFGLGSDIGGSIRMPSFFNGIFGHKPSKFIVSNMGQFPLPNCEEQHSFLGIGPMVRHAEDLKPMLKIIAGEKASQLKLDEPVDVQKLKFFYQETDGGGRLVSPVDSDLIDAIHRIVDHLQTKLKVPVEQVQLPAFRQSASLWFANMKDDTGHAFDYQLGNCKRTINTKLELVKWIFGASKHTLIALLTALLDKSQPQHGSSKYHYLVKKRNDLRDEMQQLLGDNGVLIYPTHPTVAPYHNEPIIRPINFSYTGIVNVLGFPATNIPLGLGSEGVPLGVQVIANFNQDRLCLAVAEELEKAFGGWKRPEVRI</sequence>
<dbReference type="GeneID" id="101897726"/>
<feature type="region of interest" description="Disordered" evidence="2">
    <location>
        <begin position="1"/>
        <end position="37"/>
    </location>
</feature>
<dbReference type="Proteomes" id="UP001652621">
    <property type="component" value="Unplaced"/>
</dbReference>
<dbReference type="VEuPathDB" id="VectorBase:MDOMA2_003650"/>
<name>A0A1I8M186_MUSDO</name>
<feature type="active site" description="Charge relay system" evidence="1">
    <location>
        <position position="162"/>
    </location>
</feature>
<dbReference type="RefSeq" id="XP_005176413.1">
    <property type="nucleotide sequence ID" value="XM_005176356.3"/>
</dbReference>
<dbReference type="EnsemblMetazoa" id="MDOA000224-RB">
    <property type="protein sequence ID" value="MDOA000224-PB"/>
    <property type="gene ID" value="MDOA000224"/>
</dbReference>
<proteinExistence type="predicted"/>
<protein>
    <submittedName>
        <fullName evidence="6">Fatty-acid amide hydrolase 2-B</fullName>
    </submittedName>
</protein>
<dbReference type="InterPro" id="IPR052739">
    <property type="entry name" value="FAAH2"/>
</dbReference>
<reference evidence="4" key="1">
    <citation type="submission" date="2020-05" db="UniProtKB">
        <authorList>
            <consortium name="EnsemblMetazoa"/>
        </authorList>
    </citation>
    <scope>IDENTIFICATION</scope>
    <source>
        <strain evidence="4">Aabys</strain>
    </source>
</reference>
<feature type="domain" description="Amidase" evidence="3">
    <location>
        <begin position="101"/>
        <end position="541"/>
    </location>
</feature>
<organism evidence="4">
    <name type="scientific">Musca domestica</name>
    <name type="common">House fly</name>
    <dbReference type="NCBI Taxonomy" id="7370"/>
    <lineage>
        <taxon>Eukaryota</taxon>
        <taxon>Metazoa</taxon>
        <taxon>Ecdysozoa</taxon>
        <taxon>Arthropoda</taxon>
        <taxon>Hexapoda</taxon>
        <taxon>Insecta</taxon>
        <taxon>Pterygota</taxon>
        <taxon>Neoptera</taxon>
        <taxon>Endopterygota</taxon>
        <taxon>Diptera</taxon>
        <taxon>Brachycera</taxon>
        <taxon>Muscomorpha</taxon>
        <taxon>Muscoidea</taxon>
        <taxon>Muscidae</taxon>
        <taxon>Musca</taxon>
    </lineage>
</organism>
<dbReference type="InterPro" id="IPR023631">
    <property type="entry name" value="Amidase_dom"/>
</dbReference>
<reference evidence="6" key="2">
    <citation type="submission" date="2025-04" db="UniProtKB">
        <authorList>
            <consortium name="RefSeq"/>
        </authorList>
    </citation>
    <scope>IDENTIFICATION</scope>
    <source>
        <strain evidence="6">Aabys</strain>
    </source>
</reference>
<dbReference type="EnsemblMetazoa" id="MDOA000224-RC">
    <property type="protein sequence ID" value="MDOA000224-PC"/>
    <property type="gene ID" value="MDOA000224"/>
</dbReference>